<dbReference type="Gene3D" id="1.10.357.10">
    <property type="entry name" value="Tetracycline Repressor, domain 2"/>
    <property type="match status" value="1"/>
</dbReference>
<evidence type="ECO:0000313" key="1">
    <source>
        <dbReference type="EMBL" id="GBG96238.1"/>
    </source>
</evidence>
<sequence length="179" mass="20622">MDAFFMLVDEVDEPRKISMEMIAGRVGIRRQSIYEKHFSSVSDLMTTIFELVSSPCELKIQAYFAGDKSQDFFDFFAQEILPLLYEKRDWLKLLYSKVIAASWSDFAQRTYLPYVEAYLKDFPNETGLSDRFRSDLLVRQVIAIVASWLTSEKVEPASLFAPRFLDLLGKSSLDLIGKS</sequence>
<accession>A0A2R5HIP6</accession>
<evidence type="ECO:0000313" key="2">
    <source>
        <dbReference type="Proteomes" id="UP000245021"/>
    </source>
</evidence>
<keyword evidence="2" id="KW-1185">Reference proteome</keyword>
<dbReference type="AlphaFoldDB" id="A0A2R5HIP6"/>
<gene>
    <name evidence="1" type="ORF">NtB2_00349</name>
</gene>
<reference evidence="1 2" key="1">
    <citation type="journal article" date="2018" name="Genome Announc.">
        <title>Draft Genome Sequence of Lactococcus sp. Strain NtB2 (JCM 32569), Isolated from the Gut of the Higher Termite Nasutitermes takasagoensis.</title>
        <authorList>
            <person name="Noda S."/>
            <person name="Aihara C."/>
            <person name="Yuki M."/>
            <person name="Ohkuma M."/>
        </authorList>
    </citation>
    <scope>NUCLEOTIDE SEQUENCE [LARGE SCALE GENOMIC DNA]</scope>
    <source>
        <strain evidence="1 2">NtB2</strain>
    </source>
</reference>
<comment type="caution">
    <text evidence="1">The sequence shown here is derived from an EMBL/GenBank/DDBJ whole genome shotgun (WGS) entry which is preliminary data.</text>
</comment>
<proteinExistence type="predicted"/>
<organism evidence="1 2">
    <name type="scientific">Lactococcus termiticola</name>
    <dbReference type="NCBI Taxonomy" id="2169526"/>
    <lineage>
        <taxon>Bacteria</taxon>
        <taxon>Bacillati</taxon>
        <taxon>Bacillota</taxon>
        <taxon>Bacilli</taxon>
        <taxon>Lactobacillales</taxon>
        <taxon>Streptococcaceae</taxon>
        <taxon>Lactococcus</taxon>
    </lineage>
</organism>
<dbReference type="Proteomes" id="UP000245021">
    <property type="component" value="Unassembled WGS sequence"/>
</dbReference>
<name>A0A2R5HIP6_9LACT</name>
<protein>
    <submittedName>
        <fullName evidence="1">Transcription regulator</fullName>
    </submittedName>
</protein>
<dbReference type="EMBL" id="BFFO01000002">
    <property type="protein sequence ID" value="GBG96238.1"/>
    <property type="molecule type" value="Genomic_DNA"/>
</dbReference>